<reference evidence="5 6" key="1">
    <citation type="journal article" date="2015" name="ISME J.">
        <title>Genomic and phenotypic differentiation among Methanosarcina mazei populations from Columbia River sediment.</title>
        <authorList>
            <person name="Youngblut N.D."/>
            <person name="Wirth J.S."/>
            <person name="Henriksen J.R."/>
            <person name="Smith M."/>
            <person name="Simon H."/>
            <person name="Metcalf W.W."/>
            <person name="Whitaker R.J."/>
        </authorList>
    </citation>
    <scope>NUCLEOTIDE SEQUENCE [LARGE SCALE GENOMIC DNA]</scope>
    <source>
        <strain evidence="2 5">3.F.T.1A.1</strain>
        <strain evidence="4 6">3.F.T.1A.2</strain>
        <strain evidence="3 7">3.F.T.1A.4</strain>
    </source>
</reference>
<proteinExistence type="predicted"/>
<feature type="coiled-coil region" evidence="1">
    <location>
        <begin position="334"/>
        <end position="361"/>
    </location>
</feature>
<gene>
    <name evidence="2" type="ORF">DU33_17530</name>
    <name evidence="3" type="ORF">DU45_17565</name>
    <name evidence="4" type="ORF">DU64_20210</name>
</gene>
<dbReference type="Gene3D" id="1.25.10.10">
    <property type="entry name" value="Leucine-rich Repeat Variant"/>
    <property type="match status" value="1"/>
</dbReference>
<dbReference type="InterPro" id="IPR011989">
    <property type="entry name" value="ARM-like"/>
</dbReference>
<dbReference type="PATRIC" id="fig|2209.42.peg.3847"/>
<keyword evidence="1" id="KW-0175">Coiled coil</keyword>
<evidence type="ECO:0000313" key="7">
    <source>
        <dbReference type="Proteomes" id="UP000034566"/>
    </source>
</evidence>
<dbReference type="Proteomes" id="UP000034566">
    <property type="component" value="Unassembled WGS sequence"/>
</dbReference>
<protein>
    <recommendedName>
        <fullName evidence="8">Phosphorylase</fullName>
    </recommendedName>
</protein>
<sequence length="675" mass="77970">MILDMEEIYNQCLSKDSNENIKALKQLKNNFSSISDKRKAWNDLIQLTSSKHCNVKYLAAYTLDFVFSEIPNKKQAWNDLIKLTNNKDPDVKKYATYAFTLSFSEMPDKQQVWKDLIVLTTDEDKYIRIWSSHILIYVFPEINDKKQAWKDLIALMINDQNSVVRQRAASTLAYVFSYMPDKQQAWEDLISQDNDKISFLRSRTDSILASIFPQVPDKHDAWSGLCKLVNKKDSVRFSVIPAILSAFSEMPDKQQAWSDLFSLITDQDYNAISSEYLFVTSNAFNVLVSFFSELPDKQKAWSDLDRLSTNKDRFLRTYANHSLGKISIYRAAQAEKDEDYKKELEKAIEFFEKAAKESRLDNPAQFCLPFYRSFHTIIFEKQEAKEGVDKYLIQARHAIKGSKSKKLLFRSVENLANALKEVQSLRNLDLETKRRELNFYRQYCDRASELMKYSEETAPYATGVLRKGLPIFDRNLKKILEEVQSKAKIACKESKGTDTEEIACTVNQEVKNWEIGSQEEMTQNIENLAYVLEEKISVQPKNQFILSKIEQMKSERNLVNQYEILAQIITLIRNVTVVPEDTVKEGFENLNKGINNIYDKFEEMSISLNPKNRAELVISKGIMIGGIGAQVVSTIPLEKISYPELLEDLENIKERAIKVSELPGRLVNKIKSYLS</sequence>
<accession>A0A0F8J2A1</accession>
<evidence type="ECO:0000313" key="4">
    <source>
        <dbReference type="EMBL" id="KKG63090.1"/>
    </source>
</evidence>
<dbReference type="EMBL" id="JJPI01000043">
    <property type="protein sequence ID" value="KKG56168.1"/>
    <property type="molecule type" value="Genomic_DNA"/>
</dbReference>
<name>A0A0F8J2A1_METMZ</name>
<dbReference type="EMBL" id="JJPK01000044">
    <property type="protein sequence ID" value="KKG63024.1"/>
    <property type="molecule type" value="Genomic_DNA"/>
</dbReference>
<organism evidence="4 6">
    <name type="scientific">Methanosarcina mazei</name>
    <name type="common">Methanosarcina frisia</name>
    <dbReference type="NCBI Taxonomy" id="2209"/>
    <lineage>
        <taxon>Archaea</taxon>
        <taxon>Methanobacteriati</taxon>
        <taxon>Methanobacteriota</taxon>
        <taxon>Stenosarchaea group</taxon>
        <taxon>Methanomicrobia</taxon>
        <taxon>Methanosarcinales</taxon>
        <taxon>Methanosarcinaceae</taxon>
        <taxon>Methanosarcina</taxon>
    </lineage>
</organism>
<dbReference type="RefSeq" id="WP_052735998.1">
    <property type="nucleotide sequence ID" value="NZ_JJPI01000043.1"/>
</dbReference>
<dbReference type="SUPFAM" id="SSF48371">
    <property type="entry name" value="ARM repeat"/>
    <property type="match status" value="1"/>
</dbReference>
<evidence type="ECO:0000313" key="3">
    <source>
        <dbReference type="EMBL" id="KKG63024.1"/>
    </source>
</evidence>
<dbReference type="Proteomes" id="UP000034188">
    <property type="component" value="Unassembled WGS sequence"/>
</dbReference>
<evidence type="ECO:0000313" key="2">
    <source>
        <dbReference type="EMBL" id="KKG56168.1"/>
    </source>
</evidence>
<evidence type="ECO:0008006" key="8">
    <source>
        <dbReference type="Google" id="ProtNLM"/>
    </source>
</evidence>
<evidence type="ECO:0000256" key="1">
    <source>
        <dbReference type="SAM" id="Coils"/>
    </source>
</evidence>
<dbReference type="InterPro" id="IPR016024">
    <property type="entry name" value="ARM-type_fold"/>
</dbReference>
<dbReference type="EMBL" id="JJPJ01000060">
    <property type="protein sequence ID" value="KKG63090.1"/>
    <property type="molecule type" value="Genomic_DNA"/>
</dbReference>
<dbReference type="AlphaFoldDB" id="A0A0F8J2A1"/>
<dbReference type="Proteomes" id="UP000034279">
    <property type="component" value="Unassembled WGS sequence"/>
</dbReference>
<evidence type="ECO:0000313" key="6">
    <source>
        <dbReference type="Proteomes" id="UP000034279"/>
    </source>
</evidence>
<evidence type="ECO:0000313" key="5">
    <source>
        <dbReference type="Proteomes" id="UP000034188"/>
    </source>
</evidence>
<comment type="caution">
    <text evidence="4">The sequence shown here is derived from an EMBL/GenBank/DDBJ whole genome shotgun (WGS) entry which is preliminary data.</text>
</comment>